<accession>A0AAE3KJ40</accession>
<reference evidence="2" key="1">
    <citation type="submission" date="2022-06" db="EMBL/GenBank/DDBJ databases">
        <title>Genomic Encyclopedia of Archaeal and Bacterial Type Strains, Phase II (KMG-II): from individual species to whole genera.</title>
        <authorList>
            <person name="Goeker M."/>
        </authorList>
    </citation>
    <scope>NUCLEOTIDE SEQUENCE</scope>
    <source>
        <strain evidence="2">DSM 43935</strain>
    </source>
</reference>
<dbReference type="AlphaFoldDB" id="A0AAE3KJ40"/>
<dbReference type="Proteomes" id="UP001206128">
    <property type="component" value="Unassembled WGS sequence"/>
</dbReference>
<feature type="transmembrane region" description="Helical" evidence="1">
    <location>
        <begin position="21"/>
        <end position="44"/>
    </location>
</feature>
<feature type="transmembrane region" description="Helical" evidence="1">
    <location>
        <begin position="188"/>
        <end position="207"/>
    </location>
</feature>
<evidence type="ECO:0000313" key="3">
    <source>
        <dbReference type="Proteomes" id="UP001206128"/>
    </source>
</evidence>
<sequence length="291" mass="30326">MGNLIKSEFRKTLTTGLWWGLLIPTVLLSFVLALAFGAAGQSFLDFVSSDDLDELSELFGFDPGSWTLSAFALARAINVGTIFPMIFGGLAIAGEINRRTLTVTFLTAPNKVSALTAKMVVYVAWGAIYGLIIVAVSSLGVALTTDSAGLPDAGGWLGIAGTGLIASILVTMFGVGVGALLGSTVGTTLLLTLYMLLAENLLVLWLSTYMPYIGGFLPNGSASGLTGSIAASVFLENATGTVTSEMEYAVRVIAGAGTGALDWWASGLVFLGWTLLAFFGGWAVIQRKDIT</sequence>
<feature type="transmembrane region" description="Helical" evidence="1">
    <location>
        <begin position="120"/>
        <end position="143"/>
    </location>
</feature>
<comment type="caution">
    <text evidence="2">The sequence shown here is derived from an EMBL/GenBank/DDBJ whole genome shotgun (WGS) entry which is preliminary data.</text>
</comment>
<gene>
    <name evidence="2" type="ORF">LX83_004908</name>
</gene>
<feature type="transmembrane region" description="Helical" evidence="1">
    <location>
        <begin position="64"/>
        <end position="92"/>
    </location>
</feature>
<organism evidence="2 3">
    <name type="scientific">Goodfellowiella coeruleoviolacea</name>
    <dbReference type="NCBI Taxonomy" id="334858"/>
    <lineage>
        <taxon>Bacteria</taxon>
        <taxon>Bacillati</taxon>
        <taxon>Actinomycetota</taxon>
        <taxon>Actinomycetes</taxon>
        <taxon>Pseudonocardiales</taxon>
        <taxon>Pseudonocardiaceae</taxon>
        <taxon>Goodfellowiella</taxon>
    </lineage>
</organism>
<feature type="transmembrane region" description="Helical" evidence="1">
    <location>
        <begin position="155"/>
        <end position="181"/>
    </location>
</feature>
<protein>
    <submittedName>
        <fullName evidence="2">ABC-2 type transport system permease protein</fullName>
    </submittedName>
</protein>
<dbReference type="EMBL" id="JAMTCK010000012">
    <property type="protein sequence ID" value="MCP2168034.1"/>
    <property type="molecule type" value="Genomic_DNA"/>
</dbReference>
<keyword evidence="1" id="KW-0472">Membrane</keyword>
<dbReference type="RefSeq" id="WP_253775491.1">
    <property type="nucleotide sequence ID" value="NZ_JAMTCK010000012.1"/>
</dbReference>
<name>A0AAE3KJ40_9PSEU</name>
<feature type="transmembrane region" description="Helical" evidence="1">
    <location>
        <begin position="263"/>
        <end position="285"/>
    </location>
</feature>
<evidence type="ECO:0000313" key="2">
    <source>
        <dbReference type="EMBL" id="MCP2168034.1"/>
    </source>
</evidence>
<evidence type="ECO:0000256" key="1">
    <source>
        <dbReference type="SAM" id="Phobius"/>
    </source>
</evidence>
<keyword evidence="1" id="KW-0812">Transmembrane</keyword>
<keyword evidence="1" id="KW-1133">Transmembrane helix</keyword>
<proteinExistence type="predicted"/>
<keyword evidence="3" id="KW-1185">Reference proteome</keyword>